<feature type="non-terminal residue" evidence="1">
    <location>
        <position position="76"/>
    </location>
</feature>
<sequence>LLEMGRKSIEDVRGYLHQMDSPCQSPSLIQSLQNLGAEFQEHAQVNVSFRTFGEEYQLSRQAKIAFIRCLQESLTN</sequence>
<organism evidence="1 2">
    <name type="scientific">Bacillus cereus</name>
    <dbReference type="NCBI Taxonomy" id="1396"/>
    <lineage>
        <taxon>Bacteria</taxon>
        <taxon>Bacillati</taxon>
        <taxon>Bacillota</taxon>
        <taxon>Bacilli</taxon>
        <taxon>Bacillales</taxon>
        <taxon>Bacillaceae</taxon>
        <taxon>Bacillus</taxon>
        <taxon>Bacillus cereus group</taxon>
    </lineage>
</organism>
<evidence type="ECO:0000313" key="2">
    <source>
        <dbReference type="Proteomes" id="UP000308444"/>
    </source>
</evidence>
<protein>
    <submittedName>
        <fullName evidence="1">Histidine kinase</fullName>
    </submittedName>
</protein>
<reference evidence="1 2" key="1">
    <citation type="journal article" date="2019" name="Environ. Microbiol.">
        <title>An active ?-lactamase is a part of an orchestrated cell wall stress resistance network of Bacillus subtilis and related rhizosphere species.</title>
        <authorList>
            <person name="Bucher T."/>
            <person name="Keren-Paz A."/>
            <person name="Hausser J."/>
            <person name="Olender T."/>
            <person name="Cytryn E."/>
            <person name="Kolodkin-Gal I."/>
        </authorList>
    </citation>
    <scope>NUCLEOTIDE SEQUENCE [LARGE SCALE GENOMIC DNA]</scope>
    <source>
        <strain evidence="1 2">I32</strain>
    </source>
</reference>
<comment type="caution">
    <text evidence="1">The sequence shown here is derived from an EMBL/GenBank/DDBJ whole genome shotgun (WGS) entry which is preliminary data.</text>
</comment>
<proteinExistence type="predicted"/>
<keyword evidence="1" id="KW-0808">Transferase</keyword>
<feature type="non-terminal residue" evidence="1">
    <location>
        <position position="1"/>
    </location>
</feature>
<dbReference type="AlphaFoldDB" id="A0A9X9A4K9"/>
<dbReference type="Proteomes" id="UP000308444">
    <property type="component" value="Unassembled WGS sequence"/>
</dbReference>
<gene>
    <name evidence="1" type="ORF">FC695_26790</name>
</gene>
<keyword evidence="1" id="KW-0418">Kinase</keyword>
<dbReference type="EMBL" id="SZOH01002282">
    <property type="protein sequence ID" value="TKI95774.1"/>
    <property type="molecule type" value="Genomic_DNA"/>
</dbReference>
<accession>A0A9X9A4K9</accession>
<name>A0A9X9A4K9_BACCE</name>
<dbReference type="GO" id="GO:0016301">
    <property type="term" value="F:kinase activity"/>
    <property type="evidence" value="ECO:0007669"/>
    <property type="project" value="UniProtKB-KW"/>
</dbReference>
<evidence type="ECO:0000313" key="1">
    <source>
        <dbReference type="EMBL" id="TKI95774.1"/>
    </source>
</evidence>